<dbReference type="InterPro" id="IPR023210">
    <property type="entry name" value="NADP_OxRdtase_dom"/>
</dbReference>
<comment type="caution">
    <text evidence="4">The sequence shown here is derived from an EMBL/GenBank/DDBJ whole genome shotgun (WGS) entry which is preliminary data.</text>
</comment>
<keyword evidence="5" id="KW-1185">Reference proteome</keyword>
<feature type="region of interest" description="Disordered" evidence="2">
    <location>
        <begin position="635"/>
        <end position="654"/>
    </location>
</feature>
<dbReference type="SUPFAM" id="SSF51430">
    <property type="entry name" value="NAD(P)-linked oxidoreductase"/>
    <property type="match status" value="1"/>
</dbReference>
<evidence type="ECO:0000313" key="4">
    <source>
        <dbReference type="EMBL" id="KAF4615265.1"/>
    </source>
</evidence>
<dbReference type="Proteomes" id="UP000521872">
    <property type="component" value="Unassembled WGS sequence"/>
</dbReference>
<dbReference type="Pfam" id="PF00248">
    <property type="entry name" value="Aldo_ket_red"/>
    <property type="match status" value="1"/>
</dbReference>
<dbReference type="InterPro" id="IPR050523">
    <property type="entry name" value="AKR_Detox_Biosynth"/>
</dbReference>
<gene>
    <name evidence="4" type="ORF">D9613_002793</name>
</gene>
<dbReference type="InterPro" id="IPR036812">
    <property type="entry name" value="NAD(P)_OxRdtase_dom_sf"/>
</dbReference>
<dbReference type="EMBL" id="JAACJL010000044">
    <property type="protein sequence ID" value="KAF4615265.1"/>
    <property type="molecule type" value="Genomic_DNA"/>
</dbReference>
<feature type="domain" description="NADP-dependent oxidoreductase" evidence="3">
    <location>
        <begin position="12"/>
        <end position="308"/>
    </location>
</feature>
<keyword evidence="1" id="KW-0560">Oxidoreductase</keyword>
<dbReference type="PANTHER" id="PTHR43364:SF4">
    <property type="entry name" value="NAD(P)-LINKED OXIDOREDUCTASE SUPERFAMILY PROTEIN"/>
    <property type="match status" value="1"/>
</dbReference>
<reference evidence="4 5" key="1">
    <citation type="submission" date="2019-12" db="EMBL/GenBank/DDBJ databases">
        <authorList>
            <person name="Floudas D."/>
            <person name="Bentzer J."/>
            <person name="Ahren D."/>
            <person name="Johansson T."/>
            <person name="Persson P."/>
            <person name="Tunlid A."/>
        </authorList>
    </citation>
    <scope>NUCLEOTIDE SEQUENCE [LARGE SCALE GENOMIC DNA]</scope>
    <source>
        <strain evidence="4 5">CBS 102.39</strain>
    </source>
</reference>
<evidence type="ECO:0000259" key="3">
    <source>
        <dbReference type="Pfam" id="PF00248"/>
    </source>
</evidence>
<dbReference type="Gene3D" id="3.20.20.100">
    <property type="entry name" value="NADP-dependent oxidoreductase domain"/>
    <property type="match status" value="1"/>
</dbReference>
<evidence type="ECO:0000256" key="1">
    <source>
        <dbReference type="ARBA" id="ARBA00023002"/>
    </source>
</evidence>
<organism evidence="4 5">
    <name type="scientific">Agrocybe pediades</name>
    <dbReference type="NCBI Taxonomy" id="84607"/>
    <lineage>
        <taxon>Eukaryota</taxon>
        <taxon>Fungi</taxon>
        <taxon>Dikarya</taxon>
        <taxon>Basidiomycota</taxon>
        <taxon>Agaricomycotina</taxon>
        <taxon>Agaricomycetes</taxon>
        <taxon>Agaricomycetidae</taxon>
        <taxon>Agaricales</taxon>
        <taxon>Agaricineae</taxon>
        <taxon>Strophariaceae</taxon>
        <taxon>Agrocybe</taxon>
    </lineage>
</organism>
<proteinExistence type="predicted"/>
<dbReference type="CDD" id="cd19075">
    <property type="entry name" value="AKR_AKR7A1-5"/>
    <property type="match status" value="1"/>
</dbReference>
<dbReference type="GO" id="GO:0016491">
    <property type="term" value="F:oxidoreductase activity"/>
    <property type="evidence" value="ECO:0007669"/>
    <property type="project" value="UniProtKB-KW"/>
</dbReference>
<dbReference type="AlphaFoldDB" id="A0A8H4QR64"/>
<sequence>MSSAQQKSALNIVMGAMTFGEAGKEGARVHDLKDVEAILDAFRAHGHTEIDTARAYAGGTSEEYLGKIDLAAKGLKLETKLYPAKIPGTEPITHDEVGLRKHLELSLKALNVKTLEMWYLHAPDRTVPYEVTMKAVNDLYKEGYFKRFGISNYAAWEVAEIVGICKANGYIQPSAYQGIYNAIHRSVEQELLPCLRKFGISFYEFNPLAGGFFTGRYTSLDDKPEKGSRFDPERTQGKNYRGRYWSEPYFKALNAIREVSEKHKLTLTEVALRWISHHSLLKREHGDAVLIGASSLKHIEENLVDLEKGPLHSPVLKKEIVFIGILEIQNLDWLSAQGLKYLQHDFEEYDKKIHIEGFETKLPLERAYDRRKPEDPFLKSILHPTQYLMLKTAKNDPEKLLISSEYESRHRKYWVKSLHAACYAASRNFLDRYRLRAAIDDLIERDKEQTPLEERTIDWLVRRYRDMIVSDDRNRPRMIPDLSPDTEDSLPPARYPRHVSEAEVRGYFAAHAEWLLAHQLAKQGTIRLLNIPRWIDFCKQVYSDSLEAARHRVRWGLAHGEDVDWEFDEYDLEQRLARFGQTEDFWRQQLLRIQRRVQQQPTQAVQALMPDTLDNQGKVIGEHVFDHDSDFSYLSSSSSDYTEDSDAPEPPPAGKARLLAICQRPPSIPNGRFVWHCPIPGCKYDVNLMAPATEQLRLVPPHSARILTGKSWKTDDDVIRKALSYIVSHHYELHLAEAGIRLARGRNGTVRITETAVEVKGDAPVT</sequence>
<evidence type="ECO:0000256" key="2">
    <source>
        <dbReference type="SAM" id="MobiDB-lite"/>
    </source>
</evidence>
<evidence type="ECO:0000313" key="5">
    <source>
        <dbReference type="Proteomes" id="UP000521872"/>
    </source>
</evidence>
<protein>
    <recommendedName>
        <fullName evidence="3">NADP-dependent oxidoreductase domain-containing protein</fullName>
    </recommendedName>
</protein>
<name>A0A8H4QR64_9AGAR</name>
<accession>A0A8H4QR64</accession>
<dbReference type="PANTHER" id="PTHR43364">
    <property type="entry name" value="NADH-SPECIFIC METHYLGLYOXAL REDUCTASE-RELATED"/>
    <property type="match status" value="1"/>
</dbReference>